<dbReference type="InterPro" id="IPR019734">
    <property type="entry name" value="TPR_rpt"/>
</dbReference>
<reference evidence="1 2" key="1">
    <citation type="journal article" date="2012" name="J. Bacteriol.">
        <title>Genome sequence of a novel nicotine-degrading strain, Pseudomonas geniculata N1.</title>
        <authorList>
            <person name="Tang H."/>
            <person name="Yu H."/>
            <person name="Tai C."/>
            <person name="Huang K."/>
            <person name="Liu Y."/>
            <person name="Wang L."/>
            <person name="Yao Y."/>
            <person name="Wu G."/>
            <person name="Xu P."/>
        </authorList>
    </citation>
    <scope>NUCLEOTIDE SEQUENCE [LARGE SCALE GENOMIC DNA]</scope>
    <source>
        <strain evidence="1 2">N1</strain>
    </source>
</reference>
<sequence>MELPDEIYERVTDLSEQGNVLMDADDHAGATRCWLQALEALPAPAKDWEAYTWLCASLGDASFLSGDVVTALKYFMDALNAPDGHANPFILYRVGQCNELLGQRDRALEYLLRAYALDGEDIFDADDEGGRYLALLRQEGLTAP</sequence>
<dbReference type="RefSeq" id="WP_010483399.1">
    <property type="nucleotide sequence ID" value="NZ_AJLO02000024.1"/>
</dbReference>
<dbReference type="SUPFAM" id="SSF48452">
    <property type="entry name" value="TPR-like"/>
    <property type="match status" value="1"/>
</dbReference>
<dbReference type="OrthoDB" id="1551390at2"/>
<organism evidence="1 2">
    <name type="scientific">Stenotrophomonas geniculata N1</name>
    <dbReference type="NCBI Taxonomy" id="1167641"/>
    <lineage>
        <taxon>Bacteria</taxon>
        <taxon>Pseudomonadati</taxon>
        <taxon>Pseudomonadota</taxon>
        <taxon>Gammaproteobacteria</taxon>
        <taxon>Lysobacterales</taxon>
        <taxon>Lysobacteraceae</taxon>
        <taxon>Stenotrophomonas</taxon>
    </lineage>
</organism>
<dbReference type="InterPro" id="IPR011990">
    <property type="entry name" value="TPR-like_helical_dom_sf"/>
</dbReference>
<dbReference type="Proteomes" id="UP000036890">
    <property type="component" value="Unassembled WGS sequence"/>
</dbReference>
<protein>
    <recommendedName>
        <fullName evidence="3">Tetratricopeptide repeat protein</fullName>
    </recommendedName>
</protein>
<dbReference type="Gene3D" id="1.25.40.10">
    <property type="entry name" value="Tetratricopeptide repeat domain"/>
    <property type="match status" value="1"/>
</dbReference>
<dbReference type="EMBL" id="AJLO02000024">
    <property type="protein sequence ID" value="KOE98895.1"/>
    <property type="molecule type" value="Genomic_DNA"/>
</dbReference>
<proteinExistence type="predicted"/>
<evidence type="ECO:0000313" key="2">
    <source>
        <dbReference type="Proteomes" id="UP000036890"/>
    </source>
</evidence>
<dbReference type="SMART" id="SM00028">
    <property type="entry name" value="TPR"/>
    <property type="match status" value="3"/>
</dbReference>
<evidence type="ECO:0008006" key="3">
    <source>
        <dbReference type="Google" id="ProtNLM"/>
    </source>
</evidence>
<comment type="caution">
    <text evidence="1">The sequence shown here is derived from an EMBL/GenBank/DDBJ whole genome shotgun (WGS) entry which is preliminary data.</text>
</comment>
<evidence type="ECO:0000313" key="1">
    <source>
        <dbReference type="EMBL" id="KOE98895.1"/>
    </source>
</evidence>
<gene>
    <name evidence="1" type="ORF">W7K_10865</name>
</gene>
<name>A0A0L8A9B4_9GAMM</name>
<dbReference type="AlphaFoldDB" id="A0A0L8A9B4"/>
<accession>A0A0L8A9B4</accession>